<comment type="caution">
    <text evidence="1">The sequence shown here is derived from an EMBL/GenBank/DDBJ whole genome shotgun (WGS) entry which is preliminary data.</text>
</comment>
<evidence type="ECO:0000313" key="1">
    <source>
        <dbReference type="EMBL" id="KIL38182.1"/>
    </source>
</evidence>
<proteinExistence type="predicted"/>
<keyword evidence="2" id="KW-1185">Reference proteome</keyword>
<dbReference type="Proteomes" id="UP000031967">
    <property type="component" value="Unassembled WGS sequence"/>
</dbReference>
<name>A0ABR5ABB0_9BACL</name>
<evidence type="ECO:0008006" key="3">
    <source>
        <dbReference type="Google" id="ProtNLM"/>
    </source>
</evidence>
<sequence>MVRIFICDSDISYFPLLPAFFQRVKRPVMKKTLIILFGQVTAMELHGINIVGLQALKAIIDGTHHIAVTKI</sequence>
<evidence type="ECO:0000313" key="2">
    <source>
        <dbReference type="Proteomes" id="UP000031967"/>
    </source>
</evidence>
<reference evidence="1 2" key="1">
    <citation type="submission" date="2014-12" db="EMBL/GenBank/DDBJ databases">
        <title>Draft genome sequence of Paenibacillus kamchatkensis strain B-2647.</title>
        <authorList>
            <person name="Karlyshev A.V."/>
            <person name="Kudryashova E.B."/>
        </authorList>
    </citation>
    <scope>NUCLEOTIDE SEQUENCE [LARGE SCALE GENOMIC DNA]</scope>
    <source>
        <strain evidence="1 2">VKM B-2647</strain>
    </source>
</reference>
<organism evidence="1 2">
    <name type="scientific">Gordoniibacillus kamchatkensis</name>
    <dbReference type="NCBI Taxonomy" id="1590651"/>
    <lineage>
        <taxon>Bacteria</taxon>
        <taxon>Bacillati</taxon>
        <taxon>Bacillota</taxon>
        <taxon>Bacilli</taxon>
        <taxon>Bacillales</taxon>
        <taxon>Paenibacillaceae</taxon>
        <taxon>Gordoniibacillus</taxon>
    </lineage>
</organism>
<protein>
    <recommendedName>
        <fullName evidence="3">STAS domain-containing protein</fullName>
    </recommendedName>
</protein>
<dbReference type="EMBL" id="JXAK01000072">
    <property type="protein sequence ID" value="KIL38182.1"/>
    <property type="molecule type" value="Genomic_DNA"/>
</dbReference>
<gene>
    <name evidence="1" type="ORF">SD70_28040</name>
</gene>
<accession>A0ABR5ABB0</accession>